<dbReference type="AlphaFoldDB" id="A0A7X1BVG8"/>
<proteinExistence type="predicted"/>
<organism evidence="1 2">
    <name type="scientific">Citrobacter cronae</name>
    <dbReference type="NCBI Taxonomy" id="1748967"/>
    <lineage>
        <taxon>Bacteria</taxon>
        <taxon>Pseudomonadati</taxon>
        <taxon>Pseudomonadota</taxon>
        <taxon>Gammaproteobacteria</taxon>
        <taxon>Enterobacterales</taxon>
        <taxon>Enterobacteriaceae</taxon>
        <taxon>Citrobacter</taxon>
        <taxon>Citrobacter freundii complex</taxon>
    </lineage>
</organism>
<dbReference type="EMBL" id="JACLAG010000010">
    <property type="protein sequence ID" value="MBC2622781.1"/>
    <property type="molecule type" value="Genomic_DNA"/>
</dbReference>
<name>A0A7X1BVG8_9ENTR</name>
<dbReference type="Proteomes" id="UP000548504">
    <property type="component" value="Unassembled WGS sequence"/>
</dbReference>
<reference evidence="1 2" key="1">
    <citation type="submission" date="2020-08" db="EMBL/GenBank/DDBJ databases">
        <title>Emergence and comparative genomics analysis of Citrobacter in Fennec fox imported from North Africa to China.</title>
        <authorList>
            <person name="Zheng B."/>
        </authorList>
    </citation>
    <scope>NUCLEOTIDE SEQUENCE [LARGE SCALE GENOMIC DNA]</scope>
    <source>
        <strain evidence="1 2">FF141</strain>
    </source>
</reference>
<evidence type="ECO:0000313" key="1">
    <source>
        <dbReference type="EMBL" id="MBC2622781.1"/>
    </source>
</evidence>
<comment type="caution">
    <text evidence="1">The sequence shown here is derived from an EMBL/GenBank/DDBJ whole genome shotgun (WGS) entry which is preliminary data.</text>
</comment>
<dbReference type="RefSeq" id="WP_185656632.1">
    <property type="nucleotide sequence ID" value="NZ_JACLAG010000010.1"/>
</dbReference>
<protein>
    <submittedName>
        <fullName evidence="1">Uncharacterized protein</fullName>
    </submittedName>
</protein>
<gene>
    <name evidence="1" type="ORF">H7I73_24395</name>
</gene>
<sequence length="272" mass="31241">MMAQQMYAPELEAPTLDVMERAVNMFAIMTNKTLTSEEGFQFLTLWTMVNKAGAQTAPEEQPAVAIEAAPAVVTPELPATNTPATPVAKASSEPVKIAAMPSIEEISIPGIEVPLRKVQNFIKSKSKYWMEGYPWRISVEPFDRYGDMEAYYVHYQDRPTQEQFAEHYAHYLSDTNKCRVHLFESDGINSRRITDEYCSFTERGDVNYPSDETLVPRLTWRDGERFRIRFFDERIHKDNFIYYPHKPAKSEVNRLSTLKKVAIVEARRAGND</sequence>
<evidence type="ECO:0000313" key="2">
    <source>
        <dbReference type="Proteomes" id="UP000548504"/>
    </source>
</evidence>
<accession>A0A7X1BVG8</accession>